<evidence type="ECO:0000256" key="5">
    <source>
        <dbReference type="ARBA" id="ARBA00023242"/>
    </source>
</evidence>
<reference evidence="8" key="1">
    <citation type="submission" date="2020-07" db="EMBL/GenBank/DDBJ databases">
        <authorList>
            <person name="Lin J."/>
        </authorList>
    </citation>
    <scope>NUCLEOTIDE SEQUENCE</scope>
</reference>
<dbReference type="InterPro" id="IPR036955">
    <property type="entry name" value="AP2/ERF_dom_sf"/>
</dbReference>
<dbReference type="SUPFAM" id="SSF54171">
    <property type="entry name" value="DNA-binding domain"/>
    <property type="match status" value="1"/>
</dbReference>
<dbReference type="GO" id="GO:0003677">
    <property type="term" value="F:DNA binding"/>
    <property type="evidence" value="ECO:0007669"/>
    <property type="project" value="UniProtKB-KW"/>
</dbReference>
<evidence type="ECO:0000256" key="3">
    <source>
        <dbReference type="ARBA" id="ARBA00023125"/>
    </source>
</evidence>
<dbReference type="PRINTS" id="PR00367">
    <property type="entry name" value="ETHRSPELEMNT"/>
</dbReference>
<feature type="domain" description="AP2/ERF" evidence="7">
    <location>
        <begin position="111"/>
        <end position="169"/>
    </location>
</feature>
<evidence type="ECO:0000313" key="8">
    <source>
        <dbReference type="EMBL" id="CAD1824069.1"/>
    </source>
</evidence>
<dbReference type="AlphaFoldDB" id="A0A6V7NZU5"/>
<evidence type="ECO:0000256" key="6">
    <source>
        <dbReference type="SAM" id="MobiDB-lite"/>
    </source>
</evidence>
<sequence>MGEEVELPPQVTPCAPDPPSRDHATDPNDEAEDAQNLLERSGRDGYLRGRGRGPPRGRVVVREIAAEADPCSAAAGGPGDGAPAASRSRRPGARKKTAAAAQTGAGAGDRKFRGVRRRPWGKYAAEIRDPVRGVRVWLGTFDTAEEAAMVYDSAALQLRGPARPPTSPPPPRRRRRRRSRRRLRRRRAPAGTTPAESCTRSAYYNYYYEEDEEERKEGEVTGEGEWGKLIKASEGALYDDFFGGGYDYYGGVSEPRIYEAATRFGFYAGDSNEAAALGSGWGDLGSVTWQGDDYFREIGDLFPIDPLPAMF</sequence>
<protein>
    <recommendedName>
        <fullName evidence="7">AP2/ERF domain-containing protein</fullName>
    </recommendedName>
</protein>
<dbReference type="PANTHER" id="PTHR31194:SF140">
    <property type="entry name" value="ETHYLENE-RESPONSIVE TRANSCRIPTION FACTOR CRF2"/>
    <property type="match status" value="1"/>
</dbReference>
<proteinExistence type="predicted"/>
<dbReference type="InterPro" id="IPR001471">
    <property type="entry name" value="AP2/ERF_dom"/>
</dbReference>
<feature type="compositionally biased region" description="Basic residues" evidence="6">
    <location>
        <begin position="87"/>
        <end position="97"/>
    </location>
</feature>
<accession>A0A6V7NZU5</accession>
<dbReference type="FunFam" id="3.30.730.10:FF:000001">
    <property type="entry name" value="Ethylene-responsive transcription factor 2"/>
    <property type="match status" value="1"/>
</dbReference>
<organism evidence="8">
    <name type="scientific">Ananas comosus var. bracteatus</name>
    <name type="common">red pineapple</name>
    <dbReference type="NCBI Taxonomy" id="296719"/>
    <lineage>
        <taxon>Eukaryota</taxon>
        <taxon>Viridiplantae</taxon>
        <taxon>Streptophyta</taxon>
        <taxon>Embryophyta</taxon>
        <taxon>Tracheophyta</taxon>
        <taxon>Spermatophyta</taxon>
        <taxon>Magnoliopsida</taxon>
        <taxon>Liliopsida</taxon>
        <taxon>Poales</taxon>
        <taxon>Bromeliaceae</taxon>
        <taxon>Bromelioideae</taxon>
        <taxon>Ananas</taxon>
    </lineage>
</organism>
<keyword evidence="2" id="KW-0805">Transcription regulation</keyword>
<gene>
    <name evidence="8" type="ORF">CB5_LOCUS7280</name>
</gene>
<keyword evidence="4" id="KW-0804">Transcription</keyword>
<evidence type="ECO:0000256" key="1">
    <source>
        <dbReference type="ARBA" id="ARBA00004123"/>
    </source>
</evidence>
<name>A0A6V7NZU5_ANACO</name>
<feature type="region of interest" description="Disordered" evidence="6">
    <location>
        <begin position="155"/>
        <end position="196"/>
    </location>
</feature>
<dbReference type="InterPro" id="IPR050913">
    <property type="entry name" value="AP2/ERF_ERF"/>
</dbReference>
<dbReference type="EMBL" id="LR862143">
    <property type="protein sequence ID" value="CAD1824069.1"/>
    <property type="molecule type" value="Genomic_DNA"/>
</dbReference>
<dbReference type="CDD" id="cd00018">
    <property type="entry name" value="AP2"/>
    <property type="match status" value="1"/>
</dbReference>
<dbReference type="SMART" id="SM00380">
    <property type="entry name" value="AP2"/>
    <property type="match status" value="1"/>
</dbReference>
<dbReference type="PANTHER" id="PTHR31194">
    <property type="entry name" value="SHN SHINE , DNA BINDING / TRANSCRIPTION FACTOR"/>
    <property type="match status" value="1"/>
</dbReference>
<dbReference type="Gene3D" id="3.30.730.10">
    <property type="entry name" value="AP2/ERF domain"/>
    <property type="match status" value="1"/>
</dbReference>
<feature type="compositionally biased region" description="Basic residues" evidence="6">
    <location>
        <begin position="171"/>
        <end position="188"/>
    </location>
</feature>
<dbReference type="PROSITE" id="PS51032">
    <property type="entry name" value="AP2_ERF"/>
    <property type="match status" value="1"/>
</dbReference>
<keyword evidence="5" id="KW-0539">Nucleus</keyword>
<evidence type="ECO:0000256" key="4">
    <source>
        <dbReference type="ARBA" id="ARBA00023163"/>
    </source>
</evidence>
<dbReference type="GO" id="GO:0003700">
    <property type="term" value="F:DNA-binding transcription factor activity"/>
    <property type="evidence" value="ECO:0007669"/>
    <property type="project" value="InterPro"/>
</dbReference>
<feature type="region of interest" description="Disordered" evidence="6">
    <location>
        <begin position="1"/>
        <end position="119"/>
    </location>
</feature>
<keyword evidence="3" id="KW-0238">DNA-binding</keyword>
<dbReference type="GO" id="GO:0005634">
    <property type="term" value="C:nucleus"/>
    <property type="evidence" value="ECO:0007669"/>
    <property type="project" value="UniProtKB-SubCell"/>
</dbReference>
<comment type="subcellular location">
    <subcellularLocation>
        <location evidence="1">Nucleus</location>
    </subcellularLocation>
</comment>
<feature type="compositionally biased region" description="Low complexity" evidence="6">
    <location>
        <begin position="68"/>
        <end position="86"/>
    </location>
</feature>
<evidence type="ECO:0000256" key="2">
    <source>
        <dbReference type="ARBA" id="ARBA00023015"/>
    </source>
</evidence>
<dbReference type="InterPro" id="IPR016177">
    <property type="entry name" value="DNA-bd_dom_sf"/>
</dbReference>
<evidence type="ECO:0000259" key="7">
    <source>
        <dbReference type="PROSITE" id="PS51032"/>
    </source>
</evidence>
<dbReference type="Pfam" id="PF00847">
    <property type="entry name" value="AP2"/>
    <property type="match status" value="1"/>
</dbReference>